<keyword evidence="2 4" id="KW-0442">Lipid degradation</keyword>
<evidence type="ECO:0000313" key="7">
    <source>
        <dbReference type="Proteomes" id="UP001212411"/>
    </source>
</evidence>
<dbReference type="InterPro" id="IPR021771">
    <property type="entry name" value="Triacylglycerol_lipase_N"/>
</dbReference>
<dbReference type="GO" id="GO:0004806">
    <property type="term" value="F:triacylglycerol lipase activity"/>
    <property type="evidence" value="ECO:0007669"/>
    <property type="project" value="InterPro"/>
</dbReference>
<proteinExistence type="predicted"/>
<protein>
    <submittedName>
        <fullName evidence="6">Triacylglycerol lipase ptl3</fullName>
    </submittedName>
</protein>
<dbReference type="PANTHER" id="PTHR14226:SF10">
    <property type="entry name" value="TRIACYLGLYCEROL LIPASE 4-RELATED"/>
    <property type="match status" value="1"/>
</dbReference>
<evidence type="ECO:0000256" key="1">
    <source>
        <dbReference type="ARBA" id="ARBA00022801"/>
    </source>
</evidence>
<dbReference type="InterPro" id="IPR050301">
    <property type="entry name" value="NTE"/>
</dbReference>
<dbReference type="Gene3D" id="3.40.1090.10">
    <property type="entry name" value="Cytosolic phospholipase A2 catalytic domain"/>
    <property type="match status" value="2"/>
</dbReference>
<dbReference type="InterPro" id="IPR016035">
    <property type="entry name" value="Acyl_Trfase/lysoPLipase"/>
</dbReference>
<keyword evidence="7" id="KW-1185">Reference proteome</keyword>
<dbReference type="RefSeq" id="XP_056035998.1">
    <property type="nucleotide sequence ID" value="XM_056180590.1"/>
</dbReference>
<dbReference type="GO" id="GO:0006641">
    <property type="term" value="P:triglyceride metabolic process"/>
    <property type="evidence" value="ECO:0007669"/>
    <property type="project" value="UniProtKB-ARBA"/>
</dbReference>
<reference evidence="6 7" key="1">
    <citation type="journal article" date="2023" name="G3 (Bethesda)">
        <title>A high-quality reference genome for the fission yeast Schizosaccharomyces osmophilus.</title>
        <authorList>
            <person name="Jia G.S."/>
            <person name="Zhang W.C."/>
            <person name="Liang Y."/>
            <person name="Liu X.H."/>
            <person name="Rhind N."/>
            <person name="Pidoux A."/>
            <person name="Brysch-Herzberg M."/>
            <person name="Du L.L."/>
        </authorList>
    </citation>
    <scope>NUCLEOTIDE SEQUENCE [LARGE SCALE GENOMIC DNA]</scope>
    <source>
        <strain evidence="6 7">CBS 15793</strain>
    </source>
</reference>
<evidence type="ECO:0000256" key="3">
    <source>
        <dbReference type="ARBA" id="ARBA00023098"/>
    </source>
</evidence>
<evidence type="ECO:0000259" key="5">
    <source>
        <dbReference type="PROSITE" id="PS51635"/>
    </source>
</evidence>
<gene>
    <name evidence="6" type="primary">ptl3</name>
    <name evidence="6" type="ORF">SOMG_01797</name>
</gene>
<comment type="caution">
    <text evidence="4">Lacks conserved residue(s) required for the propagation of feature annotation.</text>
</comment>
<dbReference type="KEGG" id="som:SOMG_01797"/>
<evidence type="ECO:0000313" key="6">
    <source>
        <dbReference type="EMBL" id="WBW71755.1"/>
    </source>
</evidence>
<dbReference type="Proteomes" id="UP001212411">
    <property type="component" value="Chromosome 1"/>
</dbReference>
<dbReference type="GO" id="GO:0016042">
    <property type="term" value="P:lipid catabolic process"/>
    <property type="evidence" value="ECO:0007669"/>
    <property type="project" value="UniProtKB-UniRule"/>
</dbReference>
<name>A0AAE9W9D7_9SCHI</name>
<dbReference type="InterPro" id="IPR002641">
    <property type="entry name" value="PNPLA_dom"/>
</dbReference>
<evidence type="ECO:0000256" key="2">
    <source>
        <dbReference type="ARBA" id="ARBA00022963"/>
    </source>
</evidence>
<keyword evidence="1 4" id="KW-0378">Hydrolase</keyword>
<feature type="active site" description="Proton acceptor" evidence="4">
    <location>
        <position position="327"/>
    </location>
</feature>
<feature type="short sequence motif" description="GXSXG" evidence="4">
    <location>
        <begin position="172"/>
        <end position="176"/>
    </location>
</feature>
<keyword evidence="3 4" id="KW-0443">Lipid metabolism</keyword>
<dbReference type="EMBL" id="CP115611">
    <property type="protein sequence ID" value="WBW71755.1"/>
    <property type="molecule type" value="Genomic_DNA"/>
</dbReference>
<sequence>MSKDELKFQMEYASTYEDWLQAAEKLDMAEGKYEWRERPESEEYNYKLVESRLHELKKLRLSGDVRLMFGILQSSVARDFANLDNSQLYNYAYSGTKKLIDEFIQEVLLCVEFLEESPEVSMEEKLVEFSKLKFTVGNTALILSGGGTFGMNHIGVLKDLHEQGLVPKIICGSSAGAIVACAAAVRNTEEQKILLKQFHTGDLNVFTDPNLPPLSLWASLKQYFTKGCVLDICHLERVLKLLIGDYTFQEAFDRSGYVLNVTVSCGSSYEMPSLLNYITTPNVLIWSAVVATCSVPFLFQPATLWERDPLTREIAAFCVTDAPLWMDGSVDNDIPHSKLTELFHVNHFIVSQVNFHIVPFIMDPTSHSWWERCAKKAIDLAAQEVSLTFRLLSEIGIFPTFFTKLQSVITQKYSGDITILPKLNYRQVKKVIKNPTPSFLLDAMTRGKRGTWKRIPVTRNHCAIEILIESAYTRIVKKLQAEGKTKREIDMIPNRFNAGRVNAQAQKRLLHVHS</sequence>
<dbReference type="GeneID" id="80875279"/>
<dbReference type="Pfam" id="PF01734">
    <property type="entry name" value="Patatin"/>
    <property type="match status" value="1"/>
</dbReference>
<feature type="active site" description="Nucleophile" evidence="4">
    <location>
        <position position="174"/>
    </location>
</feature>
<dbReference type="Pfam" id="PF11815">
    <property type="entry name" value="DUF3336"/>
    <property type="match status" value="1"/>
</dbReference>
<dbReference type="PROSITE" id="PS51635">
    <property type="entry name" value="PNPLA"/>
    <property type="match status" value="1"/>
</dbReference>
<feature type="short sequence motif" description="GXGXXG" evidence="4">
    <location>
        <begin position="145"/>
        <end position="150"/>
    </location>
</feature>
<accession>A0AAE9W9D7</accession>
<evidence type="ECO:0000256" key="4">
    <source>
        <dbReference type="PROSITE-ProRule" id="PRU01161"/>
    </source>
</evidence>
<feature type="domain" description="PNPLA" evidence="5">
    <location>
        <begin position="141"/>
        <end position="340"/>
    </location>
</feature>
<organism evidence="6 7">
    <name type="scientific">Schizosaccharomyces osmophilus</name>
    <dbReference type="NCBI Taxonomy" id="2545709"/>
    <lineage>
        <taxon>Eukaryota</taxon>
        <taxon>Fungi</taxon>
        <taxon>Dikarya</taxon>
        <taxon>Ascomycota</taxon>
        <taxon>Taphrinomycotina</taxon>
        <taxon>Schizosaccharomycetes</taxon>
        <taxon>Schizosaccharomycetales</taxon>
        <taxon>Schizosaccharomycetaceae</taxon>
        <taxon>Schizosaccharomyces</taxon>
    </lineage>
</organism>
<dbReference type="SUPFAM" id="SSF52151">
    <property type="entry name" value="FabD/lysophospholipase-like"/>
    <property type="match status" value="1"/>
</dbReference>
<dbReference type="AlphaFoldDB" id="A0AAE9W9D7"/>
<dbReference type="PANTHER" id="PTHR14226">
    <property type="entry name" value="NEUROPATHY TARGET ESTERASE/SWISS CHEESE D.MELANOGASTER"/>
    <property type="match status" value="1"/>
</dbReference>